<keyword evidence="2" id="KW-0472">Membrane</keyword>
<evidence type="ECO:0000256" key="2">
    <source>
        <dbReference type="SAM" id="Phobius"/>
    </source>
</evidence>
<evidence type="ECO:0000256" key="1">
    <source>
        <dbReference type="SAM" id="MobiDB-lite"/>
    </source>
</evidence>
<feature type="transmembrane region" description="Helical" evidence="2">
    <location>
        <begin position="20"/>
        <end position="43"/>
    </location>
</feature>
<accession>A0A1L1SUH0</accession>
<feature type="region of interest" description="Disordered" evidence="1">
    <location>
        <begin position="149"/>
        <end position="181"/>
    </location>
</feature>
<dbReference type="ExpressionAtlas" id="A0A1L1SUH0">
    <property type="expression patterns" value="baseline and differential"/>
</dbReference>
<reference evidence="3 4" key="2">
    <citation type="journal article" date="2011" name="PLoS Biol.">
        <title>Modernizing reference genome assemblies.</title>
        <authorList>
            <person name="Church D.M."/>
            <person name="Schneider V.A."/>
            <person name="Graves T."/>
            <person name="Auger K."/>
            <person name="Cunningham F."/>
            <person name="Bouk N."/>
            <person name="Chen H.C."/>
            <person name="Agarwala R."/>
            <person name="McLaren W.M."/>
            <person name="Ritchie G.R."/>
            <person name="Albracht D."/>
            <person name="Kremitzki M."/>
            <person name="Rock S."/>
            <person name="Kotkiewicz H."/>
            <person name="Kremitzki C."/>
            <person name="Wollam A."/>
            <person name="Trani L."/>
            <person name="Fulton L."/>
            <person name="Fulton R."/>
            <person name="Matthews L."/>
            <person name="Whitehead S."/>
            <person name="Chow W."/>
            <person name="Torrance J."/>
            <person name="Dunn M."/>
            <person name="Harden G."/>
            <person name="Threadgold G."/>
            <person name="Wood J."/>
            <person name="Collins J."/>
            <person name="Heath P."/>
            <person name="Griffiths G."/>
            <person name="Pelan S."/>
            <person name="Grafham D."/>
            <person name="Eichler E.E."/>
            <person name="Weinstock G."/>
            <person name="Mardis E.R."/>
            <person name="Wilson R.K."/>
            <person name="Howe K."/>
            <person name="Flicek P."/>
            <person name="Hubbard T."/>
        </authorList>
    </citation>
    <scope>NUCLEOTIDE SEQUENCE [LARGE SCALE GENOMIC DNA]</scope>
    <source>
        <strain evidence="3 4">C57BL/6J</strain>
    </source>
</reference>
<evidence type="ECO:0000313" key="4">
    <source>
        <dbReference type="Proteomes" id="UP000000589"/>
    </source>
</evidence>
<name>A0A1L1SUH0_MOUSE</name>
<reference evidence="3 4" key="1">
    <citation type="journal article" date="2009" name="PLoS Biol.">
        <title>Lineage-specific biology revealed by a finished genome assembly of the mouse.</title>
        <authorList>
            <consortium name="Mouse Genome Sequencing Consortium"/>
            <person name="Church D.M."/>
            <person name="Goodstadt L."/>
            <person name="Hillier L.W."/>
            <person name="Zody M.C."/>
            <person name="Goldstein S."/>
            <person name="She X."/>
            <person name="Bult C.J."/>
            <person name="Agarwala R."/>
            <person name="Cherry J.L."/>
            <person name="DiCuccio M."/>
            <person name="Hlavina W."/>
            <person name="Kapustin Y."/>
            <person name="Meric P."/>
            <person name="Maglott D."/>
            <person name="Birtle Z."/>
            <person name="Marques A.C."/>
            <person name="Graves T."/>
            <person name="Zhou S."/>
            <person name="Teague B."/>
            <person name="Potamousis K."/>
            <person name="Churas C."/>
            <person name="Place M."/>
            <person name="Herschleb J."/>
            <person name="Runnheim R."/>
            <person name="Forrest D."/>
            <person name="Amos-Landgraf J."/>
            <person name="Schwartz D.C."/>
            <person name="Cheng Z."/>
            <person name="Lindblad-Toh K."/>
            <person name="Eichler E.E."/>
            <person name="Ponting C.P."/>
        </authorList>
    </citation>
    <scope>NUCLEOTIDE SEQUENCE [LARGE SCALE GENOMIC DNA]</scope>
    <source>
        <strain evidence="3 4">C57BL/6J</strain>
    </source>
</reference>
<dbReference type="PANTHER" id="PTHR22696">
    <property type="entry name" value="E3 UBIQUITIN-PROTEIN LIGASE RNF26"/>
    <property type="match status" value="1"/>
</dbReference>
<dbReference type="Ensembl" id="ENSMUST00000215685.2">
    <property type="protein sequence ID" value="ENSMUSP00000150766.2"/>
    <property type="gene ID" value="ENSMUSG00000053128.16"/>
</dbReference>
<reference evidence="3" key="3">
    <citation type="submission" date="2025-08" db="UniProtKB">
        <authorList>
            <consortium name="Ensembl"/>
        </authorList>
    </citation>
    <scope>IDENTIFICATION</scope>
    <source>
        <strain evidence="3">C57BL/6J</strain>
    </source>
</reference>
<dbReference type="GeneTree" id="ENSGT00390000016584"/>
<reference evidence="3" key="4">
    <citation type="submission" date="2025-09" db="UniProtKB">
        <authorList>
            <consortium name="Ensembl"/>
        </authorList>
    </citation>
    <scope>IDENTIFICATION</scope>
    <source>
        <strain evidence="3">C57BL/6J</strain>
    </source>
</reference>
<organism evidence="3 4">
    <name type="scientific">Mus musculus</name>
    <name type="common">Mouse</name>
    <dbReference type="NCBI Taxonomy" id="10090"/>
    <lineage>
        <taxon>Eukaryota</taxon>
        <taxon>Metazoa</taxon>
        <taxon>Chordata</taxon>
        <taxon>Craniata</taxon>
        <taxon>Vertebrata</taxon>
        <taxon>Euteleostomi</taxon>
        <taxon>Mammalia</taxon>
        <taxon>Eutheria</taxon>
        <taxon>Euarchontoglires</taxon>
        <taxon>Glires</taxon>
        <taxon>Rodentia</taxon>
        <taxon>Myomorpha</taxon>
        <taxon>Muroidea</taxon>
        <taxon>Muridae</taxon>
        <taxon>Murinae</taxon>
        <taxon>Mus</taxon>
        <taxon>Mus</taxon>
    </lineage>
</organism>
<protein>
    <submittedName>
        <fullName evidence="3">Ring finger protein 26</fullName>
    </submittedName>
</protein>
<keyword evidence="4" id="KW-1185">Reference proteome</keyword>
<dbReference type="AlphaFoldDB" id="A0A1L1SUH0"/>
<sequence>MEAVYLVVNGVGLVLDLLTLMLDLNFLLVSSLLATLAWLLAFIYNLPHTVLTSLLHLGRGFLLSLLALVEAVVRFTFGGLQALGTLLYSCYSGLESLKLLGHLASHGALRSREFLNRGILNMVSNGHALLRQACDICAIAMSLVPQPTTGQLAKSGRSTRSPPRWPQEGVLSQDPATGHSS</sequence>
<feature type="compositionally biased region" description="Polar residues" evidence="1">
    <location>
        <begin position="149"/>
        <end position="161"/>
    </location>
</feature>
<dbReference type="PANTHER" id="PTHR22696:SF1">
    <property type="entry name" value="E3 UBIQUITIN-PROTEIN LIGASE RNF26"/>
    <property type="match status" value="1"/>
</dbReference>
<dbReference type="Proteomes" id="UP000000589">
    <property type="component" value="Chromosome 9"/>
</dbReference>
<dbReference type="Bgee" id="ENSMUSG00000053128">
    <property type="expression patterns" value="Expressed in tracheobronchial tree and 114 other cell types or tissues"/>
</dbReference>
<keyword evidence="2" id="KW-1133">Transmembrane helix</keyword>
<dbReference type="MGI" id="MGI:2388131">
    <property type="gene designation" value="Rnf26"/>
</dbReference>
<gene>
    <name evidence="3" type="primary">Rnf26</name>
</gene>
<feature type="transmembrane region" description="Helical" evidence="2">
    <location>
        <begin position="50"/>
        <end position="69"/>
    </location>
</feature>
<evidence type="ECO:0000313" key="3">
    <source>
        <dbReference type="Ensembl" id="ENSMUSP00000150766.2"/>
    </source>
</evidence>
<keyword evidence="2" id="KW-0812">Transmembrane</keyword>
<dbReference type="VEuPathDB" id="HostDB:ENSMUSG00000053128"/>
<proteinExistence type="predicted"/>